<name>A0A366K388_CYTFI</name>
<gene>
    <name evidence="7" type="ORF">DFO70_102512</name>
</gene>
<dbReference type="Gene3D" id="3.30.70.250">
    <property type="entry name" value="Malonyl-CoA ACP transacylase, ACP-binding"/>
    <property type="match status" value="1"/>
</dbReference>
<dbReference type="RefSeq" id="WP_113881682.1">
    <property type="nucleotide sequence ID" value="NZ_QNSF01000002.1"/>
</dbReference>
<dbReference type="SUPFAM" id="SSF52151">
    <property type="entry name" value="FabD/lysophospholipase-like"/>
    <property type="match status" value="1"/>
</dbReference>
<evidence type="ECO:0000256" key="4">
    <source>
        <dbReference type="PIRNR" id="PIRNR000446"/>
    </source>
</evidence>
<comment type="similarity">
    <text evidence="4">Belongs to the fabD family.</text>
</comment>
<dbReference type="PANTHER" id="PTHR42681:SF1">
    <property type="entry name" value="MALONYL-COA-ACYL CARRIER PROTEIN TRANSACYLASE, MITOCHONDRIAL"/>
    <property type="match status" value="1"/>
</dbReference>
<sequence>MKLAFVFPGQGSQKNGMLHSLPDHPAVLEVLQEAREVMGGNVFTLDTDKALKSTVSVQLSLLIASVAVSKAFKAEGVMPDFAAGHSAGAFGAAVMCGAVDFTDALEIVKLRGELMEQAFPSGYGMGVITGFDARTVNEIAAAISSEEYPVYPSNINAADQVTISGSIPGIKKVLDQAGQRGARTAELLNVSVPSHCPLLKSVGDSLYDKLASVNVRVPAIPYAGNRTARLLRDSEQIREDLAFNVSHPVRWYEISSLLCEHGTRLLIEMPPGNVLTTLNKRTLPGARSVSVDENGLDNCLFLAKKFCS</sequence>
<dbReference type="GO" id="GO:0006633">
    <property type="term" value="P:fatty acid biosynthetic process"/>
    <property type="evidence" value="ECO:0007669"/>
    <property type="project" value="TreeGrafter"/>
</dbReference>
<dbReference type="AlphaFoldDB" id="A0A366K388"/>
<dbReference type="OrthoDB" id="9805460at2"/>
<evidence type="ECO:0000313" key="7">
    <source>
        <dbReference type="EMBL" id="RBP96185.1"/>
    </source>
</evidence>
<dbReference type="PANTHER" id="PTHR42681">
    <property type="entry name" value="MALONYL-COA-ACYL CARRIER PROTEIN TRANSACYLASE, MITOCHONDRIAL"/>
    <property type="match status" value="1"/>
</dbReference>
<feature type="domain" description="Malonyl-CoA:ACP transacylase (MAT)" evidence="6">
    <location>
        <begin position="6"/>
        <end position="306"/>
    </location>
</feature>
<feature type="active site" evidence="5">
    <location>
        <position position="86"/>
    </location>
</feature>
<dbReference type="Proteomes" id="UP000252731">
    <property type="component" value="Unassembled WGS sequence"/>
</dbReference>
<feature type="active site" evidence="5">
    <location>
        <position position="195"/>
    </location>
</feature>
<proteinExistence type="inferred from homology"/>
<keyword evidence="2 4" id="KW-0012">Acyltransferase</keyword>
<dbReference type="InterPro" id="IPR024925">
    <property type="entry name" value="Malonyl_CoA-ACP_transAc"/>
</dbReference>
<reference evidence="7 8" key="1">
    <citation type="submission" date="2018-06" db="EMBL/GenBank/DDBJ databases">
        <title>Freshwater and sediment microbial communities from various areas in North America, analyzing microbe dynamics in response to fracking.</title>
        <authorList>
            <person name="Lamendella R."/>
        </authorList>
    </citation>
    <scope>NUCLEOTIDE SEQUENCE [LARGE SCALE GENOMIC DNA]</scope>
    <source>
        <strain evidence="7 8">14_TX</strain>
    </source>
</reference>
<accession>A0A366K388</accession>
<evidence type="ECO:0000259" key="6">
    <source>
        <dbReference type="SMART" id="SM00827"/>
    </source>
</evidence>
<organism evidence="7 8">
    <name type="scientific">Cytobacillus firmus</name>
    <name type="common">Bacillus firmus</name>
    <dbReference type="NCBI Taxonomy" id="1399"/>
    <lineage>
        <taxon>Bacteria</taxon>
        <taxon>Bacillati</taxon>
        <taxon>Bacillota</taxon>
        <taxon>Bacilli</taxon>
        <taxon>Bacillales</taxon>
        <taxon>Bacillaceae</taxon>
        <taxon>Cytobacillus</taxon>
    </lineage>
</organism>
<evidence type="ECO:0000256" key="5">
    <source>
        <dbReference type="PIRSR" id="PIRSR000446-1"/>
    </source>
</evidence>
<dbReference type="GO" id="GO:0005829">
    <property type="term" value="C:cytosol"/>
    <property type="evidence" value="ECO:0007669"/>
    <property type="project" value="TreeGrafter"/>
</dbReference>
<evidence type="ECO:0000256" key="1">
    <source>
        <dbReference type="ARBA" id="ARBA00022679"/>
    </source>
</evidence>
<dbReference type="SUPFAM" id="SSF55048">
    <property type="entry name" value="Probable ACP-binding domain of malonyl-CoA ACP transacylase"/>
    <property type="match status" value="1"/>
</dbReference>
<keyword evidence="1 4" id="KW-0808">Transferase</keyword>
<dbReference type="EMBL" id="QNSF01000002">
    <property type="protein sequence ID" value="RBP96185.1"/>
    <property type="molecule type" value="Genomic_DNA"/>
</dbReference>
<dbReference type="Gene3D" id="3.40.366.10">
    <property type="entry name" value="Malonyl-Coenzyme A Acyl Carrier Protein, domain 2"/>
    <property type="match status" value="1"/>
</dbReference>
<dbReference type="InterPro" id="IPR050858">
    <property type="entry name" value="Mal-CoA-ACP_Trans/PKS_FabD"/>
</dbReference>
<dbReference type="PIRSF" id="PIRSF000446">
    <property type="entry name" value="Mct"/>
    <property type="match status" value="1"/>
</dbReference>
<dbReference type="InterPro" id="IPR016036">
    <property type="entry name" value="Malonyl_transacylase_ACP-bd"/>
</dbReference>
<dbReference type="GO" id="GO:0004314">
    <property type="term" value="F:[acyl-carrier-protein] S-malonyltransferase activity"/>
    <property type="evidence" value="ECO:0007669"/>
    <property type="project" value="UniProtKB-EC"/>
</dbReference>
<evidence type="ECO:0000313" key="8">
    <source>
        <dbReference type="Proteomes" id="UP000252731"/>
    </source>
</evidence>
<dbReference type="SMART" id="SM00827">
    <property type="entry name" value="PKS_AT"/>
    <property type="match status" value="1"/>
</dbReference>
<dbReference type="Pfam" id="PF00698">
    <property type="entry name" value="Acyl_transf_1"/>
    <property type="match status" value="1"/>
</dbReference>
<dbReference type="InterPro" id="IPR017554">
    <property type="entry name" value="Malonate_deCOase_MdcHsu"/>
</dbReference>
<comment type="caution">
    <text evidence="7">The sequence shown here is derived from an EMBL/GenBank/DDBJ whole genome shotgun (WGS) entry which is preliminary data.</text>
</comment>
<dbReference type="InterPro" id="IPR014043">
    <property type="entry name" value="Acyl_transferase_dom"/>
</dbReference>
<evidence type="ECO:0000256" key="3">
    <source>
        <dbReference type="ARBA" id="ARBA00048462"/>
    </source>
</evidence>
<comment type="catalytic activity">
    <reaction evidence="3 4">
        <text>holo-[ACP] + malonyl-CoA = malonyl-[ACP] + CoA</text>
        <dbReference type="Rhea" id="RHEA:41792"/>
        <dbReference type="Rhea" id="RHEA-COMP:9623"/>
        <dbReference type="Rhea" id="RHEA-COMP:9685"/>
        <dbReference type="ChEBI" id="CHEBI:57287"/>
        <dbReference type="ChEBI" id="CHEBI:57384"/>
        <dbReference type="ChEBI" id="CHEBI:64479"/>
        <dbReference type="ChEBI" id="CHEBI:78449"/>
        <dbReference type="EC" id="2.3.1.39"/>
    </reaction>
</comment>
<protein>
    <recommendedName>
        <fullName evidence="4">Malonyl CoA-acyl carrier protein transacylase</fullName>
        <ecNumber evidence="4">2.3.1.39</ecNumber>
    </recommendedName>
</protein>
<dbReference type="EC" id="2.3.1.39" evidence="4"/>
<dbReference type="InterPro" id="IPR001227">
    <property type="entry name" value="Ac_transferase_dom_sf"/>
</dbReference>
<dbReference type="NCBIfam" id="TIGR03131">
    <property type="entry name" value="malonate_mdcH"/>
    <property type="match status" value="1"/>
</dbReference>
<keyword evidence="8" id="KW-1185">Reference proteome</keyword>
<evidence type="ECO:0000256" key="2">
    <source>
        <dbReference type="ARBA" id="ARBA00023315"/>
    </source>
</evidence>
<dbReference type="InterPro" id="IPR016035">
    <property type="entry name" value="Acyl_Trfase/lysoPLipase"/>
</dbReference>